<comment type="subcellular location">
    <subcellularLocation>
        <location evidence="1">Membrane</location>
        <topology evidence="1">Multi-pass membrane protein</topology>
    </subcellularLocation>
</comment>
<dbReference type="CDD" id="cd16914">
    <property type="entry name" value="EcfT"/>
    <property type="match status" value="1"/>
</dbReference>
<keyword evidence="4 5" id="KW-0472">Membrane</keyword>
<accession>A0A1R4JGC2</accession>
<feature type="transmembrane region" description="Helical" evidence="5">
    <location>
        <begin position="39"/>
        <end position="59"/>
    </location>
</feature>
<dbReference type="GO" id="GO:0005886">
    <property type="term" value="C:plasma membrane"/>
    <property type="evidence" value="ECO:0007669"/>
    <property type="project" value="UniProtKB-ARBA"/>
</dbReference>
<evidence type="ECO:0000313" key="6">
    <source>
        <dbReference type="EMBL" id="SJN31052.1"/>
    </source>
</evidence>
<reference evidence="6 7" key="1">
    <citation type="submission" date="2017-02" db="EMBL/GenBank/DDBJ databases">
        <authorList>
            <person name="Peterson S.W."/>
        </authorList>
    </citation>
    <scope>NUCLEOTIDE SEQUENCE [LARGE SCALE GENOMIC DNA]</scope>
    <source>
        <strain evidence="6 7">2B3F</strain>
    </source>
</reference>
<gene>
    <name evidence="6" type="ORF">FM125_08380</name>
</gene>
<evidence type="ECO:0000256" key="2">
    <source>
        <dbReference type="ARBA" id="ARBA00022692"/>
    </source>
</evidence>
<feature type="transmembrane region" description="Helical" evidence="5">
    <location>
        <begin position="71"/>
        <end position="88"/>
    </location>
</feature>
<evidence type="ECO:0000256" key="1">
    <source>
        <dbReference type="ARBA" id="ARBA00004141"/>
    </source>
</evidence>
<dbReference type="Proteomes" id="UP000196230">
    <property type="component" value="Unassembled WGS sequence"/>
</dbReference>
<organism evidence="6 7">
    <name type="scientific">Micrococcus lylae</name>
    <dbReference type="NCBI Taxonomy" id="1273"/>
    <lineage>
        <taxon>Bacteria</taxon>
        <taxon>Bacillati</taxon>
        <taxon>Actinomycetota</taxon>
        <taxon>Actinomycetes</taxon>
        <taxon>Micrococcales</taxon>
        <taxon>Micrococcaceae</taxon>
        <taxon>Micrococcus</taxon>
    </lineage>
</organism>
<evidence type="ECO:0000313" key="7">
    <source>
        <dbReference type="Proteomes" id="UP000196230"/>
    </source>
</evidence>
<keyword evidence="2 5" id="KW-0812">Transmembrane</keyword>
<dbReference type="AlphaFoldDB" id="A0A1R4JGC2"/>
<dbReference type="Pfam" id="PF02361">
    <property type="entry name" value="CbiQ"/>
    <property type="match status" value="1"/>
</dbReference>
<dbReference type="EMBL" id="FUKP01000057">
    <property type="protein sequence ID" value="SJN31052.1"/>
    <property type="molecule type" value="Genomic_DNA"/>
</dbReference>
<evidence type="ECO:0000256" key="4">
    <source>
        <dbReference type="ARBA" id="ARBA00023136"/>
    </source>
</evidence>
<keyword evidence="3 5" id="KW-1133">Transmembrane helix</keyword>
<dbReference type="InterPro" id="IPR003339">
    <property type="entry name" value="ABC/ECF_trnsptr_transmembrane"/>
</dbReference>
<proteinExistence type="predicted"/>
<protein>
    <submittedName>
        <fullName evidence="6">Transmembrane component BioN of energizing module of biotin ECF transporter</fullName>
    </submittedName>
</protein>
<evidence type="ECO:0000256" key="5">
    <source>
        <dbReference type="SAM" id="Phobius"/>
    </source>
</evidence>
<evidence type="ECO:0000256" key="3">
    <source>
        <dbReference type="ARBA" id="ARBA00022989"/>
    </source>
</evidence>
<sequence length="213" mass="22639">MISLYVPGDSWLHRCPAELKLLALAVLSLALMLTPLQVLAIPVLVLLAAVAVGFLVAFGPGRGVRLQGTDLRGMWLFYAVLLAFQVWLMPWGEALVAVGRVMGIVLCAQLLTRTTPVAAMVAVAEGLLGPVLRIPRVGPWLAARGVRPERVGLAMGLVLSAVGHLTQLATQVRQAQASRGVTMAPWAWILPLLVLSLRHADDVGDALAARGVE</sequence>
<name>A0A1R4JGC2_9MICC</name>
<dbReference type="RefSeq" id="WP_087134284.1">
    <property type="nucleotide sequence ID" value="NZ_FUKP01000057.1"/>
</dbReference>